<feature type="compositionally biased region" description="Basic and acidic residues" evidence="13">
    <location>
        <begin position="657"/>
        <end position="675"/>
    </location>
</feature>
<feature type="compositionally biased region" description="Low complexity" evidence="13">
    <location>
        <begin position="41"/>
        <end position="59"/>
    </location>
</feature>
<comment type="similarity">
    <text evidence="2 12">Belongs to the peptidase S11 family.</text>
</comment>
<evidence type="ECO:0000256" key="11">
    <source>
        <dbReference type="ARBA" id="ARBA00034000"/>
    </source>
</evidence>
<dbReference type="InterPro" id="IPR018044">
    <property type="entry name" value="Peptidase_S11"/>
</dbReference>
<feature type="compositionally biased region" description="Basic and acidic residues" evidence="13">
    <location>
        <begin position="241"/>
        <end position="252"/>
    </location>
</feature>
<comment type="pathway">
    <text evidence="1">Cell wall biogenesis; peptidoglycan biosynthesis.</text>
</comment>
<feature type="compositionally biased region" description="Low complexity" evidence="13">
    <location>
        <begin position="458"/>
        <end position="471"/>
    </location>
</feature>
<reference evidence="16 17" key="1">
    <citation type="journal article" date="2019" name="Int. J. Syst. Evol. Microbiol.">
        <title>The Global Catalogue of Microorganisms (GCM) 10K type strain sequencing project: providing services to taxonomists for standard genome sequencing and annotation.</title>
        <authorList>
            <consortium name="The Broad Institute Genomics Platform"/>
            <consortium name="The Broad Institute Genome Sequencing Center for Infectious Disease"/>
            <person name="Wu L."/>
            <person name="Ma J."/>
        </authorList>
    </citation>
    <scope>NUCLEOTIDE SEQUENCE [LARGE SCALE GENOMIC DNA]</scope>
    <source>
        <strain evidence="16 17">JCM 11756</strain>
    </source>
</reference>
<name>A0ABN1Z3Q8_9ACTN</name>
<feature type="compositionally biased region" description="Basic and acidic residues" evidence="13">
    <location>
        <begin position="278"/>
        <end position="291"/>
    </location>
</feature>
<feature type="compositionally biased region" description="Basic and acidic residues" evidence="13">
    <location>
        <begin position="109"/>
        <end position="126"/>
    </location>
</feature>
<feature type="region of interest" description="Disordered" evidence="13">
    <location>
        <begin position="1"/>
        <end position="763"/>
    </location>
</feature>
<organism evidence="16 17">
    <name type="scientific">Streptomyces thermospinosisporus</name>
    <dbReference type="NCBI Taxonomy" id="161482"/>
    <lineage>
        <taxon>Bacteria</taxon>
        <taxon>Bacillati</taxon>
        <taxon>Actinomycetota</taxon>
        <taxon>Actinomycetes</taxon>
        <taxon>Kitasatosporales</taxon>
        <taxon>Streptomycetaceae</taxon>
        <taxon>Streptomyces</taxon>
    </lineage>
</organism>
<dbReference type="SUPFAM" id="SSF56601">
    <property type="entry name" value="beta-lactamase/transpeptidase-like"/>
    <property type="match status" value="1"/>
</dbReference>
<dbReference type="PANTHER" id="PTHR21581">
    <property type="entry name" value="D-ALANYL-D-ALANINE CARBOXYPEPTIDASE"/>
    <property type="match status" value="1"/>
</dbReference>
<evidence type="ECO:0000256" key="6">
    <source>
        <dbReference type="ARBA" id="ARBA00022729"/>
    </source>
</evidence>
<feature type="compositionally biased region" description="Low complexity" evidence="13">
    <location>
        <begin position="195"/>
        <end position="205"/>
    </location>
</feature>
<comment type="caution">
    <text evidence="16">The sequence shown here is derived from an EMBL/GenBank/DDBJ whole genome shotgun (WGS) entry which is preliminary data.</text>
</comment>
<sequence>MAGESPDKSKQRESSAGTTSGSAGPVPEARSSTQARDPRLAVAREAAAPAKSAHSANSAQSAEPAEARPRVDTATQVLSVRPRKGSDADTGDGAQKAGDADAGAAKPPSSEEQHEAAAKSDGRLRDAVAAWVRGADSGESPSGASGDSGTSEAFGASEGGDGASADAGADSEKSKGRAADEDTGAAASVNDAEESAATSSAANDGVEGDAADDAEWSAAPQANDSVGGDSDASHAEGAAGGDRERTASDKAGRATTPSGSDASGETAKAADAGAQDAKGAKDAPDVDRADATDAPGSADNGGWRAASGTAGRATAPTGRKAPGEADAEAADAGAKGATDAKDSAEAKNAKGDNDATGAPGSADNGGWRAASGTAGRATTPTGRKAPGEADAEAADAAAKGATDAKDSAEAKNAKGDNDATGAPGSADNGGWRAASGTAGRATTPTGRKAPGEADAEAADAAAKSATDAKNAGPDNDAKGAPGADRTGAKDAPLADRTGAKDATPARDDASGKAKAAGRDVEAKAKSERDEDGGPKGALDQSSGSPGAPAPNGTPAQGTRSSAAPAPNGTPGKGGGVAEGKGSPKGDSGGKGGGADKAKAGDAAKGDPKGDSSGKGGKAERPVDQPTAVFKTVRSGPALDQATTMLRVDRSDQSQAERASKPEQKPDQRPDQKPESKPQSGSKPGSGSGAGAESERTSKFVALKSLDDPGVRKPARAEPSAAEATTALPQIGPERTAQQPLPPKPPLDLLAELTNTPPPPDTPLRTAVRRVKIWTPLVLLLVIIFAVAQAVRPLPEPTLTVTAEPYVFEGDKVRLPWPGEGQGWMHVDGVGSMDHFGEQKPVAIGSVAKTMTAYVILRDHPLKPGEEGPKIEIDETAEKEGGYNKDGESTLDTVKAGDKLTLKQALSAVMIPSANNIARLLARWDAGSEAAFVKKMNDTAKELGMSDTRYTDPSGLKETTVSTAEDQVKLGRAVVKNPALVAITSAASWTDPSGKYWTNYNELPYRMGAIGIKTGSTTKAGGNLLFASREEVDGRTVTVVGAILGQHKPKILETANRVSQTALEAAEDALISAKVVKKGTVVGYVDDQLGGRTPVVVTKDVSAVGWAGLKVKMSFAPGSVPHSAEAGTEVGTLTVGDGSSSAVKVPVALKEDLVEPGFTDKLTRIA</sequence>
<keyword evidence="7" id="KW-0378">Hydrolase</keyword>
<feature type="compositionally biased region" description="Low complexity" evidence="13">
    <location>
        <begin position="91"/>
        <end position="105"/>
    </location>
</feature>
<proteinExistence type="inferred from homology"/>
<dbReference type="Pfam" id="PF00768">
    <property type="entry name" value="Peptidase_S11"/>
    <property type="match status" value="1"/>
</dbReference>
<feature type="compositionally biased region" description="Low complexity" evidence="13">
    <location>
        <begin position="429"/>
        <end position="448"/>
    </location>
</feature>
<dbReference type="InterPro" id="IPR012907">
    <property type="entry name" value="Peptidase_S11_C"/>
</dbReference>
<feature type="compositionally biased region" description="Basic and acidic residues" evidence="13">
    <location>
        <begin position="402"/>
        <end position="417"/>
    </location>
</feature>
<keyword evidence="10" id="KW-0961">Cell wall biogenesis/degradation</keyword>
<feature type="compositionally biased region" description="Low complexity" evidence="13">
    <location>
        <begin position="301"/>
        <end position="320"/>
    </location>
</feature>
<evidence type="ECO:0000313" key="16">
    <source>
        <dbReference type="EMBL" id="GAA1428469.1"/>
    </source>
</evidence>
<feature type="compositionally biased region" description="Basic and acidic residues" evidence="13">
    <location>
        <begin position="593"/>
        <end position="622"/>
    </location>
</feature>
<dbReference type="InterPro" id="IPR012338">
    <property type="entry name" value="Beta-lactam/transpept-like"/>
</dbReference>
<feature type="compositionally biased region" description="Low complexity" evidence="13">
    <location>
        <begin position="14"/>
        <end position="24"/>
    </location>
</feature>
<evidence type="ECO:0000256" key="1">
    <source>
        <dbReference type="ARBA" id="ARBA00004752"/>
    </source>
</evidence>
<feature type="compositionally biased region" description="Basic and acidic residues" evidence="13">
    <location>
        <begin position="338"/>
        <end position="353"/>
    </location>
</feature>
<evidence type="ECO:0000256" key="7">
    <source>
        <dbReference type="ARBA" id="ARBA00022801"/>
    </source>
</evidence>
<dbReference type="Pfam" id="PF07943">
    <property type="entry name" value="PBP5_C"/>
    <property type="match status" value="1"/>
</dbReference>
<evidence type="ECO:0000256" key="2">
    <source>
        <dbReference type="ARBA" id="ARBA00007164"/>
    </source>
</evidence>
<feature type="compositionally biased region" description="Low complexity" evidence="13">
    <location>
        <begin position="261"/>
        <end position="277"/>
    </location>
</feature>
<gene>
    <name evidence="16" type="ORF">GCM10009601_41780</name>
</gene>
<keyword evidence="8" id="KW-0133">Cell shape</keyword>
<dbReference type="PRINTS" id="PR00725">
    <property type="entry name" value="DADACBPTASE1"/>
</dbReference>
<evidence type="ECO:0000259" key="14">
    <source>
        <dbReference type="Pfam" id="PF00768"/>
    </source>
</evidence>
<evidence type="ECO:0000256" key="8">
    <source>
        <dbReference type="ARBA" id="ARBA00022960"/>
    </source>
</evidence>
<keyword evidence="4" id="KW-0121">Carboxypeptidase</keyword>
<dbReference type="Proteomes" id="UP001500973">
    <property type="component" value="Unassembled WGS sequence"/>
</dbReference>
<dbReference type="EC" id="3.4.16.4" evidence="3"/>
<accession>A0ABN1Z3Q8</accession>
<keyword evidence="17" id="KW-1185">Reference proteome</keyword>
<evidence type="ECO:0000256" key="9">
    <source>
        <dbReference type="ARBA" id="ARBA00022984"/>
    </source>
</evidence>
<feature type="compositionally biased region" description="Polar residues" evidence="13">
    <location>
        <begin position="139"/>
        <end position="150"/>
    </location>
</feature>
<keyword evidence="6" id="KW-0732">Signal</keyword>
<keyword evidence="9" id="KW-0573">Peptidoglycan synthesis</keyword>
<keyword evidence="5" id="KW-0645">Protease</keyword>
<dbReference type="EMBL" id="BAAAIZ010000063">
    <property type="protein sequence ID" value="GAA1428469.1"/>
    <property type="molecule type" value="Genomic_DNA"/>
</dbReference>
<evidence type="ECO:0000256" key="12">
    <source>
        <dbReference type="RuleBase" id="RU004016"/>
    </source>
</evidence>
<evidence type="ECO:0000256" key="13">
    <source>
        <dbReference type="SAM" id="MobiDB-lite"/>
    </source>
</evidence>
<comment type="catalytic activity">
    <reaction evidence="11">
        <text>Preferential cleavage: (Ac)2-L-Lys-D-Ala-|-D-Ala. Also transpeptidation of peptidyl-alanyl moieties that are N-acyl substituents of D-alanine.</text>
        <dbReference type="EC" id="3.4.16.4"/>
    </reaction>
</comment>
<evidence type="ECO:0000259" key="15">
    <source>
        <dbReference type="Pfam" id="PF07943"/>
    </source>
</evidence>
<evidence type="ECO:0000256" key="4">
    <source>
        <dbReference type="ARBA" id="ARBA00022645"/>
    </source>
</evidence>
<dbReference type="PANTHER" id="PTHR21581:SF33">
    <property type="entry name" value="D-ALANYL-D-ALANINE CARBOXYPEPTIDASE DACB"/>
    <property type="match status" value="1"/>
</dbReference>
<feature type="compositionally biased region" description="Basic and acidic residues" evidence="13">
    <location>
        <begin position="1"/>
        <end position="13"/>
    </location>
</feature>
<feature type="compositionally biased region" description="Basic and acidic residues" evidence="13">
    <location>
        <begin position="170"/>
        <end position="180"/>
    </location>
</feature>
<evidence type="ECO:0000256" key="3">
    <source>
        <dbReference type="ARBA" id="ARBA00012448"/>
    </source>
</evidence>
<feature type="compositionally biased region" description="Acidic residues" evidence="13">
    <location>
        <begin position="206"/>
        <end position="215"/>
    </location>
</feature>
<feature type="compositionally biased region" description="Low complexity" evidence="13">
    <location>
        <begin position="365"/>
        <end position="384"/>
    </location>
</feature>
<feature type="domain" description="Peptidase S11 D-Ala-D-Ala carboxypeptidase A C-terminal" evidence="15">
    <location>
        <begin position="1073"/>
        <end position="1153"/>
    </location>
</feature>
<feature type="compositionally biased region" description="Basic and acidic residues" evidence="13">
    <location>
        <begin position="497"/>
        <end position="533"/>
    </location>
</feature>
<dbReference type="InterPro" id="IPR001967">
    <property type="entry name" value="Peptidase_S11_N"/>
</dbReference>
<protein>
    <recommendedName>
        <fullName evidence="3">serine-type D-Ala-D-Ala carboxypeptidase</fullName>
        <ecNumber evidence="3">3.4.16.4</ecNumber>
    </recommendedName>
</protein>
<feature type="domain" description="Peptidase S11 D-alanyl-D-alanine carboxypeptidase A N-terminal" evidence="14">
    <location>
        <begin position="838"/>
        <end position="1039"/>
    </location>
</feature>
<evidence type="ECO:0000256" key="10">
    <source>
        <dbReference type="ARBA" id="ARBA00023316"/>
    </source>
</evidence>
<evidence type="ECO:0000256" key="5">
    <source>
        <dbReference type="ARBA" id="ARBA00022670"/>
    </source>
</evidence>
<evidence type="ECO:0000313" key="17">
    <source>
        <dbReference type="Proteomes" id="UP001500973"/>
    </source>
</evidence>
<dbReference type="Gene3D" id="3.40.710.10">
    <property type="entry name" value="DD-peptidase/beta-lactamase superfamily"/>
    <property type="match status" value="1"/>
</dbReference>